<sequence length="428" mass="45579">MHTRRSLLVRVTAVVVTSGLLSAAGGSVWPFLILYLHFSRHISTPLAGTIVATEGFATLGGALIGGVLVDRFGARNTAITGTAAEVFGYLLVFLARSAPLFFAASLVFGFSNLRYSARNVATSNALPPNLPATKFFSYDFMASNAGFAIGTLTGGLLINLHRSSTFLHLLVIGMVCSVLATAAFTLLPDDRHVSEHPTEPSYREALHDPRLRRYLAFTVLLSFTSYASFDTGIPALVGIALHQPPQVIAIGFVINPILIVLLQRPIYGLVKRLGFRRTLRLTAMLFGVAWLVLMATAFSHTTAIVLIALASFAALFGFAEMCYSPIRTPVLLALAPERLRGRYFGLSQFSRAIANVIGPVTATEAVGHGLSYLWLGGLFALGSLNAASANRLGHQVEAAHDAGSTESGSGSASPANVRPILPNLPTEE</sequence>
<evidence type="ECO:0000256" key="2">
    <source>
        <dbReference type="ARBA" id="ARBA00022448"/>
    </source>
</evidence>
<feature type="region of interest" description="Disordered" evidence="7">
    <location>
        <begin position="398"/>
        <end position="428"/>
    </location>
</feature>
<comment type="subcellular location">
    <subcellularLocation>
        <location evidence="1">Cell membrane</location>
        <topology evidence="1">Multi-pass membrane protein</topology>
    </subcellularLocation>
</comment>
<keyword evidence="3" id="KW-1003">Cell membrane</keyword>
<keyword evidence="11" id="KW-1185">Reference proteome</keyword>
<protein>
    <submittedName>
        <fullName evidence="10">MFS transporter</fullName>
    </submittedName>
</protein>
<evidence type="ECO:0000256" key="5">
    <source>
        <dbReference type="ARBA" id="ARBA00022989"/>
    </source>
</evidence>
<evidence type="ECO:0000256" key="1">
    <source>
        <dbReference type="ARBA" id="ARBA00004651"/>
    </source>
</evidence>
<dbReference type="Proteomes" id="UP001560267">
    <property type="component" value="Unassembled WGS sequence"/>
</dbReference>
<evidence type="ECO:0000259" key="9">
    <source>
        <dbReference type="PROSITE" id="PS50850"/>
    </source>
</evidence>
<organism evidence="10 11">
    <name type="scientific">Ferrimicrobium acidiphilum</name>
    <dbReference type="NCBI Taxonomy" id="121039"/>
    <lineage>
        <taxon>Bacteria</taxon>
        <taxon>Bacillati</taxon>
        <taxon>Actinomycetota</taxon>
        <taxon>Acidimicrobiia</taxon>
        <taxon>Acidimicrobiales</taxon>
        <taxon>Acidimicrobiaceae</taxon>
        <taxon>Ferrimicrobium</taxon>
    </lineage>
</organism>
<feature type="transmembrane region" description="Helical" evidence="8">
    <location>
        <begin position="166"/>
        <end position="187"/>
    </location>
</feature>
<feature type="transmembrane region" description="Helical" evidence="8">
    <location>
        <begin position="7"/>
        <end position="36"/>
    </location>
</feature>
<gene>
    <name evidence="10" type="ORF">AB6A68_03815</name>
</gene>
<proteinExistence type="predicted"/>
<reference evidence="10 11" key="1">
    <citation type="submission" date="2024-07" db="EMBL/GenBank/DDBJ databases">
        <title>Draft Genome Sequence of Ferrimicrobium acidiphilum Strain YE2023, Isolated from a Pulp of Bioleach Reactor.</title>
        <authorList>
            <person name="Elkina Y.A."/>
            <person name="Bulaeva A.G."/>
            <person name="Beletsky A.V."/>
            <person name="Mardanov A.V."/>
        </authorList>
    </citation>
    <scope>NUCLEOTIDE SEQUENCE [LARGE SCALE GENOMIC DNA]</scope>
    <source>
        <strain evidence="10 11">YE2023</strain>
    </source>
</reference>
<dbReference type="SUPFAM" id="SSF103473">
    <property type="entry name" value="MFS general substrate transporter"/>
    <property type="match status" value="1"/>
</dbReference>
<feature type="transmembrane region" description="Helical" evidence="8">
    <location>
        <begin position="86"/>
        <end position="110"/>
    </location>
</feature>
<dbReference type="PANTHER" id="PTHR23517:SF2">
    <property type="entry name" value="MULTIDRUG RESISTANCE PROTEIN MDTH"/>
    <property type="match status" value="1"/>
</dbReference>
<dbReference type="EMBL" id="JBFSHR010000008">
    <property type="protein sequence ID" value="MEX6428961.1"/>
    <property type="molecule type" value="Genomic_DNA"/>
</dbReference>
<dbReference type="PROSITE" id="PS50850">
    <property type="entry name" value="MFS"/>
    <property type="match status" value="1"/>
</dbReference>
<feature type="transmembrane region" description="Helical" evidence="8">
    <location>
        <begin position="304"/>
        <end position="323"/>
    </location>
</feature>
<evidence type="ECO:0000256" key="3">
    <source>
        <dbReference type="ARBA" id="ARBA00022475"/>
    </source>
</evidence>
<dbReference type="InterPro" id="IPR050171">
    <property type="entry name" value="MFS_Transporters"/>
</dbReference>
<accession>A0ABV3Y076</accession>
<feature type="domain" description="Major facilitator superfamily (MFS) profile" evidence="9">
    <location>
        <begin position="11"/>
        <end position="394"/>
    </location>
</feature>
<dbReference type="InterPro" id="IPR020846">
    <property type="entry name" value="MFS_dom"/>
</dbReference>
<keyword evidence="4 8" id="KW-0812">Transmembrane</keyword>
<feature type="transmembrane region" description="Helical" evidence="8">
    <location>
        <begin position="279"/>
        <end position="298"/>
    </location>
</feature>
<dbReference type="RefSeq" id="WP_298384232.1">
    <property type="nucleotide sequence ID" value="NZ_JBFSHR010000008.1"/>
</dbReference>
<evidence type="ECO:0000313" key="10">
    <source>
        <dbReference type="EMBL" id="MEX6428961.1"/>
    </source>
</evidence>
<dbReference type="Pfam" id="PF07690">
    <property type="entry name" value="MFS_1"/>
    <property type="match status" value="1"/>
</dbReference>
<evidence type="ECO:0000256" key="4">
    <source>
        <dbReference type="ARBA" id="ARBA00022692"/>
    </source>
</evidence>
<evidence type="ECO:0000256" key="7">
    <source>
        <dbReference type="SAM" id="MobiDB-lite"/>
    </source>
</evidence>
<dbReference type="InterPro" id="IPR011701">
    <property type="entry name" value="MFS"/>
</dbReference>
<dbReference type="PANTHER" id="PTHR23517">
    <property type="entry name" value="RESISTANCE PROTEIN MDTM, PUTATIVE-RELATED-RELATED"/>
    <property type="match status" value="1"/>
</dbReference>
<feature type="transmembrane region" description="Helical" evidence="8">
    <location>
        <begin position="247"/>
        <end position="267"/>
    </location>
</feature>
<evidence type="ECO:0000256" key="8">
    <source>
        <dbReference type="SAM" id="Phobius"/>
    </source>
</evidence>
<keyword evidence="2" id="KW-0813">Transport</keyword>
<feature type="compositionally biased region" description="Low complexity" evidence="7">
    <location>
        <begin position="402"/>
        <end position="415"/>
    </location>
</feature>
<comment type="caution">
    <text evidence="10">The sequence shown here is derived from an EMBL/GenBank/DDBJ whole genome shotgun (WGS) entry which is preliminary data.</text>
</comment>
<name>A0ABV3Y076_9ACTN</name>
<keyword evidence="6 8" id="KW-0472">Membrane</keyword>
<dbReference type="Gene3D" id="1.20.1250.20">
    <property type="entry name" value="MFS general substrate transporter like domains"/>
    <property type="match status" value="1"/>
</dbReference>
<dbReference type="InterPro" id="IPR036259">
    <property type="entry name" value="MFS_trans_sf"/>
</dbReference>
<evidence type="ECO:0000256" key="6">
    <source>
        <dbReference type="ARBA" id="ARBA00023136"/>
    </source>
</evidence>
<evidence type="ECO:0000313" key="11">
    <source>
        <dbReference type="Proteomes" id="UP001560267"/>
    </source>
</evidence>
<keyword evidence="5 8" id="KW-1133">Transmembrane helix</keyword>